<dbReference type="InterPro" id="IPR020605">
    <property type="entry name" value="Octanoyltransferase_CS"/>
</dbReference>
<organism evidence="11 12">
    <name type="scientific">Corynebacterium pseudopelargi</name>
    <dbReference type="NCBI Taxonomy" id="2080757"/>
    <lineage>
        <taxon>Bacteria</taxon>
        <taxon>Bacillati</taxon>
        <taxon>Actinomycetota</taxon>
        <taxon>Actinomycetes</taxon>
        <taxon>Mycobacteriales</taxon>
        <taxon>Corynebacteriaceae</taxon>
        <taxon>Corynebacterium</taxon>
    </lineage>
</organism>
<dbReference type="AlphaFoldDB" id="A0A3G6ITB3"/>
<accession>A0A3G6ITB3</accession>
<evidence type="ECO:0000313" key="11">
    <source>
        <dbReference type="EMBL" id="AZA08883.1"/>
    </source>
</evidence>
<evidence type="ECO:0000256" key="8">
    <source>
        <dbReference type="PIRSR" id="PIRSR016262-2"/>
    </source>
</evidence>
<comment type="subcellular location">
    <subcellularLocation>
        <location evidence="5">Cytoplasm</location>
    </subcellularLocation>
</comment>
<dbReference type="NCBIfam" id="TIGR00214">
    <property type="entry name" value="lipB"/>
    <property type="match status" value="1"/>
</dbReference>
<comment type="pathway">
    <text evidence="1 5 6">Protein modification; protein lipoylation via endogenous pathway; protein N(6)-(lipoyl)lysine from octanoyl-[acyl-carrier-protein]: step 1/2.</text>
</comment>
<protein>
    <recommendedName>
        <fullName evidence="5 6">Octanoyltransferase</fullName>
        <ecNumber evidence="5 6">2.3.1.181</ecNumber>
    </recommendedName>
    <alternativeName>
        <fullName evidence="5">Lipoate-protein ligase B</fullName>
    </alternativeName>
    <alternativeName>
        <fullName evidence="5">Lipoyl/octanoyl transferase</fullName>
    </alternativeName>
    <alternativeName>
        <fullName evidence="5">Octanoyl-[acyl-carrier-protein]-protein N-octanoyltransferase</fullName>
    </alternativeName>
</protein>
<evidence type="ECO:0000256" key="1">
    <source>
        <dbReference type="ARBA" id="ARBA00004821"/>
    </source>
</evidence>
<name>A0A3G6ITB3_9CORY</name>
<keyword evidence="2 5" id="KW-0808">Transferase</keyword>
<keyword evidence="12" id="KW-1185">Reference proteome</keyword>
<dbReference type="SUPFAM" id="SSF55681">
    <property type="entry name" value="Class II aaRS and biotin synthetases"/>
    <property type="match status" value="1"/>
</dbReference>
<proteinExistence type="inferred from homology"/>
<dbReference type="EMBL" id="CP033898">
    <property type="protein sequence ID" value="AZA08883.1"/>
    <property type="molecule type" value="Genomic_DNA"/>
</dbReference>
<feature type="binding site" evidence="5 8">
    <location>
        <begin position="89"/>
        <end position="96"/>
    </location>
    <ligand>
        <name>substrate</name>
    </ligand>
</feature>
<dbReference type="Pfam" id="PF21948">
    <property type="entry name" value="LplA-B_cat"/>
    <property type="match status" value="1"/>
</dbReference>
<dbReference type="HAMAP" id="MF_00013">
    <property type="entry name" value="LipB"/>
    <property type="match status" value="1"/>
</dbReference>
<feature type="binding site" evidence="5 8">
    <location>
        <begin position="162"/>
        <end position="164"/>
    </location>
    <ligand>
        <name>substrate</name>
    </ligand>
</feature>
<evidence type="ECO:0000256" key="6">
    <source>
        <dbReference type="PIRNR" id="PIRNR016262"/>
    </source>
</evidence>
<feature type="binding site" evidence="5 8">
    <location>
        <begin position="175"/>
        <end position="177"/>
    </location>
    <ligand>
        <name>substrate</name>
    </ligand>
</feature>
<dbReference type="EC" id="2.3.1.181" evidence="5 6"/>
<evidence type="ECO:0000256" key="4">
    <source>
        <dbReference type="ARBA" id="ARBA00024732"/>
    </source>
</evidence>
<feature type="active site" description="Acyl-thioester intermediate" evidence="5 7">
    <location>
        <position position="193"/>
    </location>
</feature>
<dbReference type="KEGG" id="cpso:CPPEL_03775"/>
<evidence type="ECO:0000313" key="12">
    <source>
        <dbReference type="Proteomes" id="UP000271426"/>
    </source>
</evidence>
<dbReference type="PANTHER" id="PTHR10993">
    <property type="entry name" value="OCTANOYLTRANSFERASE"/>
    <property type="match status" value="1"/>
</dbReference>
<dbReference type="PROSITE" id="PS01313">
    <property type="entry name" value="LIPB"/>
    <property type="match status" value="1"/>
</dbReference>
<dbReference type="PIRSF" id="PIRSF016262">
    <property type="entry name" value="LPLase"/>
    <property type="match status" value="1"/>
</dbReference>
<dbReference type="InterPro" id="IPR004143">
    <property type="entry name" value="BPL_LPL_catalytic"/>
</dbReference>
<feature type="site" description="Lowers pKa of active site Cys" evidence="5 9">
    <location>
        <position position="159"/>
    </location>
</feature>
<dbReference type="UniPathway" id="UPA00538">
    <property type="reaction ID" value="UER00592"/>
</dbReference>
<keyword evidence="3 5" id="KW-0012">Acyltransferase</keyword>
<gene>
    <name evidence="5 11" type="primary">lipB</name>
    <name evidence="11" type="ORF">CPPEL_03775</name>
</gene>
<dbReference type="PROSITE" id="PS51733">
    <property type="entry name" value="BPL_LPL_CATALYTIC"/>
    <property type="match status" value="1"/>
</dbReference>
<dbReference type="GO" id="GO:0033819">
    <property type="term" value="F:lipoyl(octanoyl) transferase activity"/>
    <property type="evidence" value="ECO:0007669"/>
    <property type="project" value="UniProtKB-EC"/>
</dbReference>
<evidence type="ECO:0000256" key="3">
    <source>
        <dbReference type="ARBA" id="ARBA00023315"/>
    </source>
</evidence>
<dbReference type="InterPro" id="IPR000544">
    <property type="entry name" value="Octanoyltransferase"/>
</dbReference>
<dbReference type="GO" id="GO:0005737">
    <property type="term" value="C:cytoplasm"/>
    <property type="evidence" value="ECO:0007669"/>
    <property type="project" value="UniProtKB-SubCell"/>
</dbReference>
<dbReference type="Gene3D" id="3.30.930.10">
    <property type="entry name" value="Bira Bifunctional Protein, Domain 2"/>
    <property type="match status" value="1"/>
</dbReference>
<comment type="miscellaneous">
    <text evidence="5">In the reaction, the free carboxyl group of octanoic acid is attached via an amide linkage to the epsilon-amino group of a specific lysine residue of lipoyl domains of lipoate-dependent enzymes.</text>
</comment>
<evidence type="ECO:0000256" key="2">
    <source>
        <dbReference type="ARBA" id="ARBA00022679"/>
    </source>
</evidence>
<comment type="similarity">
    <text evidence="5 6">Belongs to the LipB family.</text>
</comment>
<dbReference type="NCBIfam" id="NF010925">
    <property type="entry name" value="PRK14345.1"/>
    <property type="match status" value="1"/>
</dbReference>
<dbReference type="Proteomes" id="UP000271426">
    <property type="component" value="Chromosome"/>
</dbReference>
<feature type="domain" description="BPL/LPL catalytic" evidence="10">
    <location>
        <begin position="51"/>
        <end position="232"/>
    </location>
</feature>
<evidence type="ECO:0000259" key="10">
    <source>
        <dbReference type="PROSITE" id="PS51733"/>
    </source>
</evidence>
<dbReference type="GO" id="GO:0009249">
    <property type="term" value="P:protein lipoylation"/>
    <property type="evidence" value="ECO:0007669"/>
    <property type="project" value="InterPro"/>
</dbReference>
<sequence length="252" mass="27864">MPMSAPRDPFFPAHQSIRASSEPIDVRMLGTVDYQQAWDLQTELAAKRAQDSIGDTLLVLEHPNVYTAGKRTQPEDRPRNGLPVIDVNRGGRITWHGQGQLVMYPIIRLAEPVDVVDYVRRLEEALIQSVRQAGITTAGRIDGRSGVWVPGSNGQQHRKVAALGIRITRGVTMHGLALNCNNTLEYYEHIVPCGIDDAGVTTMSAELDRDITTEAMTEPLIREITRALAGELQVADHSFDQAPDPTKGIKRR</sequence>
<evidence type="ECO:0000256" key="5">
    <source>
        <dbReference type="HAMAP-Rule" id="MF_00013"/>
    </source>
</evidence>
<keyword evidence="5" id="KW-0963">Cytoplasm</keyword>
<dbReference type="PANTHER" id="PTHR10993:SF7">
    <property type="entry name" value="LIPOYLTRANSFERASE 2, MITOCHONDRIAL-RELATED"/>
    <property type="match status" value="1"/>
</dbReference>
<evidence type="ECO:0000256" key="9">
    <source>
        <dbReference type="PIRSR" id="PIRSR016262-3"/>
    </source>
</evidence>
<dbReference type="CDD" id="cd16444">
    <property type="entry name" value="LipB"/>
    <property type="match status" value="1"/>
</dbReference>
<dbReference type="InterPro" id="IPR045864">
    <property type="entry name" value="aa-tRNA-synth_II/BPL/LPL"/>
</dbReference>
<comment type="function">
    <text evidence="4 5 6">Catalyzes the transfer of endogenously produced octanoic acid from octanoyl-acyl-carrier-protein onto the lipoyl domains of lipoate-dependent enzymes. Lipoyl-ACP can also act as a substrate although octanoyl-ACP is likely to be the physiological substrate.</text>
</comment>
<comment type="catalytic activity">
    <reaction evidence="5 6">
        <text>octanoyl-[ACP] + L-lysyl-[protein] = N(6)-octanoyl-L-lysyl-[protein] + holo-[ACP] + H(+)</text>
        <dbReference type="Rhea" id="RHEA:17665"/>
        <dbReference type="Rhea" id="RHEA-COMP:9636"/>
        <dbReference type="Rhea" id="RHEA-COMP:9685"/>
        <dbReference type="Rhea" id="RHEA-COMP:9752"/>
        <dbReference type="Rhea" id="RHEA-COMP:9928"/>
        <dbReference type="ChEBI" id="CHEBI:15378"/>
        <dbReference type="ChEBI" id="CHEBI:29969"/>
        <dbReference type="ChEBI" id="CHEBI:64479"/>
        <dbReference type="ChEBI" id="CHEBI:78463"/>
        <dbReference type="ChEBI" id="CHEBI:78809"/>
        <dbReference type="EC" id="2.3.1.181"/>
    </reaction>
</comment>
<evidence type="ECO:0000256" key="7">
    <source>
        <dbReference type="PIRSR" id="PIRSR016262-1"/>
    </source>
</evidence>
<reference evidence="11 12" key="1">
    <citation type="submission" date="2018-11" db="EMBL/GenBank/DDBJ databases">
        <authorList>
            <person name="Kleinhagauer T."/>
            <person name="Glaeser S.P."/>
            <person name="Spergser J."/>
            <person name="Ruckert C."/>
            <person name="Kaempfer P."/>
            <person name="Busse H.-J."/>
        </authorList>
    </citation>
    <scope>NUCLEOTIDE SEQUENCE [LARGE SCALE GENOMIC DNA]</scope>
    <source>
        <strain evidence="11 12">812CH</strain>
    </source>
</reference>